<dbReference type="InParanoid" id="Q4N3S3"/>
<sequence>MESYMINKLTDAVRVLELSDELNIDFPKVKSNYNRIVKSVHPDKNCGQDRGLDSVLEAYKLLDYYFNVVLNGKICQLCHLSNICESSTYYDFRHVNSHQSCRYYKSENSVEDLNCKLYESKLLLEDSSKLGSNPTNRFSCCYINSKENLTSSRFYIELSKNSLDVFEGIPYVTCRCGQILLITTEATALGIHTFDCDICSCS</sequence>
<dbReference type="Gene3D" id="1.10.287.110">
    <property type="entry name" value="DnaJ domain"/>
    <property type="match status" value="1"/>
</dbReference>
<dbReference type="InterPro" id="IPR036869">
    <property type="entry name" value="J_dom_sf"/>
</dbReference>
<evidence type="ECO:0008006" key="3">
    <source>
        <dbReference type="Google" id="ProtNLM"/>
    </source>
</evidence>
<organism evidence="1 2">
    <name type="scientific">Theileria parva</name>
    <name type="common">East coast fever infection agent</name>
    <dbReference type="NCBI Taxonomy" id="5875"/>
    <lineage>
        <taxon>Eukaryota</taxon>
        <taxon>Sar</taxon>
        <taxon>Alveolata</taxon>
        <taxon>Apicomplexa</taxon>
        <taxon>Aconoidasida</taxon>
        <taxon>Piroplasmida</taxon>
        <taxon>Theileriidae</taxon>
        <taxon>Theileria</taxon>
    </lineage>
</organism>
<dbReference type="eggNOG" id="ENOG502TN2X">
    <property type="taxonomic scope" value="Eukaryota"/>
</dbReference>
<evidence type="ECO:0000313" key="2">
    <source>
        <dbReference type="Proteomes" id="UP000001949"/>
    </source>
</evidence>
<proteinExistence type="predicted"/>
<keyword evidence="2" id="KW-1185">Reference proteome</keyword>
<name>Q4N3S3_THEPA</name>
<dbReference type="Proteomes" id="UP000001949">
    <property type="component" value="Unassembled WGS sequence"/>
</dbReference>
<dbReference type="EMBL" id="AAGK01000002">
    <property type="protein sequence ID" value="EAN33196.1"/>
    <property type="molecule type" value="Genomic_DNA"/>
</dbReference>
<evidence type="ECO:0000313" key="1">
    <source>
        <dbReference type="EMBL" id="EAN33196.1"/>
    </source>
</evidence>
<dbReference type="SUPFAM" id="SSF46565">
    <property type="entry name" value="Chaperone J-domain"/>
    <property type="match status" value="1"/>
</dbReference>
<gene>
    <name evidence="1" type="ordered locus">TP02_0911</name>
</gene>
<accession>Q4N3S3</accession>
<comment type="caution">
    <text evidence="1">The sequence shown here is derived from an EMBL/GenBank/DDBJ whole genome shotgun (WGS) entry which is preliminary data.</text>
</comment>
<dbReference type="VEuPathDB" id="PiroplasmaDB:TpMuguga_02g00915"/>
<dbReference type="AlphaFoldDB" id="Q4N3S3"/>
<reference evidence="1 2" key="1">
    <citation type="journal article" date="2005" name="Science">
        <title>Genome sequence of Theileria parva, a bovine pathogen that transforms lymphocytes.</title>
        <authorList>
            <person name="Gardner M.J."/>
            <person name="Bishop R."/>
            <person name="Shah T."/>
            <person name="de Villiers E.P."/>
            <person name="Carlton J.M."/>
            <person name="Hall N."/>
            <person name="Ren Q."/>
            <person name="Paulsen I.T."/>
            <person name="Pain A."/>
            <person name="Berriman M."/>
            <person name="Wilson R.J.M."/>
            <person name="Sato S."/>
            <person name="Ralph S.A."/>
            <person name="Mann D.J."/>
            <person name="Xiong Z."/>
            <person name="Shallom S.J."/>
            <person name="Weidman J."/>
            <person name="Jiang L."/>
            <person name="Lynn J."/>
            <person name="Weaver B."/>
            <person name="Shoaibi A."/>
            <person name="Domingo A.R."/>
            <person name="Wasawo D."/>
            <person name="Crabtree J."/>
            <person name="Wortman J.R."/>
            <person name="Haas B."/>
            <person name="Angiuoli S.V."/>
            <person name="Creasy T.H."/>
            <person name="Lu C."/>
            <person name="Suh B."/>
            <person name="Silva J.C."/>
            <person name="Utterback T.R."/>
            <person name="Feldblyum T.V."/>
            <person name="Pertea M."/>
            <person name="Allen J."/>
            <person name="Nierman W.C."/>
            <person name="Taracha E.L.N."/>
            <person name="Salzberg S.L."/>
            <person name="White O.R."/>
            <person name="Fitzhugh H.A."/>
            <person name="Morzaria S."/>
            <person name="Venter J.C."/>
            <person name="Fraser C.M."/>
            <person name="Nene V."/>
        </authorList>
    </citation>
    <scope>NUCLEOTIDE SEQUENCE [LARGE SCALE GENOMIC DNA]</scope>
    <source>
        <strain evidence="1 2">Muguga</strain>
    </source>
</reference>
<dbReference type="KEGG" id="tpv:TP02_0911"/>
<protein>
    <recommendedName>
        <fullName evidence="3">J domain-containing protein</fullName>
    </recommendedName>
</protein>
<dbReference type="OMA" id="FRCINSK"/>